<keyword evidence="2" id="KW-1185">Reference proteome</keyword>
<accession>G4ZVW2</accession>
<sequence>MITTKKGKQKLTWLRRKESLAALRQESAKLTTQLTELERRRALESEKWEAGLDRKRHQKALADRIYLKLQSLCHLRASRSLHKELCVGRKFQLNAWVFDALEETLNSKCGAVVRALSTTLPIDADRDVDAVEVLNPSDGQFAIKFTRESFISSSEEDFGVKMDAEVAWRSTDTVTMKVLLPVKLQNGILVTGGNHLVMKALTIPGGFVALMESTVEWSVDMGHSKRVQPNAATSTDPGHRTKVAWSFDVHPGGSSCAGGGSSHVEADFLIPSIQGVMNSRLQMIQNMVLGLR</sequence>
<dbReference type="AlphaFoldDB" id="G4ZVW2"/>
<dbReference type="InParanoid" id="G4ZVW2"/>
<dbReference type="Proteomes" id="UP000002640">
    <property type="component" value="Unassembled WGS sequence"/>
</dbReference>
<dbReference type="GeneID" id="20642355"/>
<reference evidence="1 2" key="1">
    <citation type="journal article" date="2006" name="Science">
        <title>Phytophthora genome sequences uncover evolutionary origins and mechanisms of pathogenesis.</title>
        <authorList>
            <person name="Tyler B.M."/>
            <person name="Tripathy S."/>
            <person name="Zhang X."/>
            <person name="Dehal P."/>
            <person name="Jiang R.H."/>
            <person name="Aerts A."/>
            <person name="Arredondo F.D."/>
            <person name="Baxter L."/>
            <person name="Bensasson D."/>
            <person name="Beynon J.L."/>
            <person name="Chapman J."/>
            <person name="Damasceno C.M."/>
            <person name="Dorrance A.E."/>
            <person name="Dou D."/>
            <person name="Dickerman A.W."/>
            <person name="Dubchak I.L."/>
            <person name="Garbelotto M."/>
            <person name="Gijzen M."/>
            <person name="Gordon S.G."/>
            <person name="Govers F."/>
            <person name="Grunwald N.J."/>
            <person name="Huang W."/>
            <person name="Ivors K.L."/>
            <person name="Jones R.W."/>
            <person name="Kamoun S."/>
            <person name="Krampis K."/>
            <person name="Lamour K.H."/>
            <person name="Lee M.K."/>
            <person name="McDonald W.H."/>
            <person name="Medina M."/>
            <person name="Meijer H.J."/>
            <person name="Nordberg E.K."/>
            <person name="Maclean D.J."/>
            <person name="Ospina-Giraldo M.D."/>
            <person name="Morris P.F."/>
            <person name="Phuntumart V."/>
            <person name="Putnam N.H."/>
            <person name="Rash S."/>
            <person name="Rose J.K."/>
            <person name="Sakihama Y."/>
            <person name="Salamov A.A."/>
            <person name="Savidor A."/>
            <person name="Scheuring C.F."/>
            <person name="Smith B.M."/>
            <person name="Sobral B.W."/>
            <person name="Terry A."/>
            <person name="Torto-Alalibo T.A."/>
            <person name="Win J."/>
            <person name="Xu Z."/>
            <person name="Zhang H."/>
            <person name="Grigoriev I.V."/>
            <person name="Rokhsar D.S."/>
            <person name="Boore J.L."/>
        </authorList>
    </citation>
    <scope>NUCLEOTIDE SEQUENCE [LARGE SCALE GENOMIC DNA]</scope>
    <source>
        <strain evidence="1 2">P6497</strain>
    </source>
</reference>
<organism evidence="1 2">
    <name type="scientific">Phytophthora sojae (strain P6497)</name>
    <name type="common">Soybean stem and root rot agent</name>
    <name type="synonym">Phytophthora megasperma f. sp. glycines</name>
    <dbReference type="NCBI Taxonomy" id="1094619"/>
    <lineage>
        <taxon>Eukaryota</taxon>
        <taxon>Sar</taxon>
        <taxon>Stramenopiles</taxon>
        <taxon>Oomycota</taxon>
        <taxon>Peronosporomycetes</taxon>
        <taxon>Peronosporales</taxon>
        <taxon>Peronosporaceae</taxon>
        <taxon>Phytophthora</taxon>
    </lineage>
</organism>
<dbReference type="RefSeq" id="XP_009532631.1">
    <property type="nucleotide sequence ID" value="XM_009534336.1"/>
</dbReference>
<dbReference type="KEGG" id="psoj:PHYSODRAFT_303990"/>
<gene>
    <name evidence="1" type="ORF">PHYSODRAFT_303990</name>
</gene>
<dbReference type="EMBL" id="JH159157">
    <property type="protein sequence ID" value="EGZ12298.1"/>
    <property type="molecule type" value="Genomic_DNA"/>
</dbReference>
<protein>
    <submittedName>
        <fullName evidence="1">Uncharacterized protein</fullName>
    </submittedName>
</protein>
<name>G4ZVW2_PHYSP</name>
<proteinExistence type="predicted"/>
<evidence type="ECO:0000313" key="2">
    <source>
        <dbReference type="Proteomes" id="UP000002640"/>
    </source>
</evidence>
<evidence type="ECO:0000313" key="1">
    <source>
        <dbReference type="EMBL" id="EGZ12298.1"/>
    </source>
</evidence>